<reference evidence="3" key="1">
    <citation type="submission" date="2019-01" db="EMBL/GenBank/DDBJ databases">
        <title>Sphingorhabdus lacus sp.nov., isolated from an oligotrophic freshwater lake.</title>
        <authorList>
            <person name="Park M."/>
        </authorList>
    </citation>
    <scope>NUCLEOTIDE SEQUENCE [LARGE SCALE GENOMIC DNA]</scope>
    <source>
        <strain evidence="3">IMCC1753</strain>
    </source>
</reference>
<dbReference type="AlphaFoldDB" id="A0A6I6L3Q6"/>
<evidence type="ECO:0000313" key="3">
    <source>
        <dbReference type="Proteomes" id="UP000428803"/>
    </source>
</evidence>
<gene>
    <name evidence="2" type="ORF">EUU25_08290</name>
</gene>
<accession>A0A6I6L3Q6</accession>
<proteinExistence type="predicted"/>
<evidence type="ECO:0000313" key="2">
    <source>
        <dbReference type="EMBL" id="QGY80620.1"/>
    </source>
</evidence>
<dbReference type="Proteomes" id="UP000428803">
    <property type="component" value="Chromosome"/>
</dbReference>
<evidence type="ECO:0000256" key="1">
    <source>
        <dbReference type="SAM" id="SignalP"/>
    </source>
</evidence>
<organism evidence="2 3">
    <name type="scientific">Sphingorhabdus lacus</name>
    <dbReference type="NCBI Taxonomy" id="392610"/>
    <lineage>
        <taxon>Bacteria</taxon>
        <taxon>Pseudomonadati</taxon>
        <taxon>Pseudomonadota</taxon>
        <taxon>Alphaproteobacteria</taxon>
        <taxon>Sphingomonadales</taxon>
        <taxon>Sphingomonadaceae</taxon>
        <taxon>Sphingorhabdus</taxon>
    </lineage>
</organism>
<dbReference type="EMBL" id="CP035733">
    <property type="protein sequence ID" value="QGY80620.1"/>
    <property type="molecule type" value="Genomic_DNA"/>
</dbReference>
<name>A0A6I6L3Q6_9SPHN</name>
<protein>
    <recommendedName>
        <fullName evidence="4">DUF2946 domain-containing protein</fullName>
    </recommendedName>
</protein>
<sequence>MFRNMIALLFLFALALPAVAMGQPVPAETHKVTMTADCHGTPAPMNGHHAPAQDGSDMRLHGCIGCIAPIAPAYVVLLYKALAPDEAIGTEQALTGTIARPTIPPPRT</sequence>
<feature type="signal peptide" evidence="1">
    <location>
        <begin position="1"/>
        <end position="20"/>
    </location>
</feature>
<evidence type="ECO:0008006" key="4">
    <source>
        <dbReference type="Google" id="ProtNLM"/>
    </source>
</evidence>
<dbReference type="KEGG" id="slaa:EUU25_08290"/>
<keyword evidence="1" id="KW-0732">Signal</keyword>
<keyword evidence="3" id="KW-1185">Reference proteome</keyword>
<dbReference type="RefSeq" id="WP_158900014.1">
    <property type="nucleotide sequence ID" value="NZ_CP035733.1"/>
</dbReference>
<feature type="chain" id="PRO_5026072834" description="DUF2946 domain-containing protein" evidence="1">
    <location>
        <begin position="21"/>
        <end position="108"/>
    </location>
</feature>